<dbReference type="PANTHER" id="PTHR32309">
    <property type="entry name" value="TYROSINE-PROTEIN KINASE"/>
    <property type="match status" value="1"/>
</dbReference>
<feature type="coiled-coil region" evidence="3">
    <location>
        <begin position="136"/>
        <end position="182"/>
    </location>
</feature>
<reference evidence="6" key="1">
    <citation type="journal article" date="2021" name="Science">
        <title>Hunting the eagle killer: A cyanobacterial neurotoxin causes vacuolar myelinopathy.</title>
        <authorList>
            <person name="Breinlinger S."/>
            <person name="Phillips T.J."/>
            <person name="Haram B.N."/>
            <person name="Mares J."/>
            <person name="Martinez Yerena J.A."/>
            <person name="Hrouzek P."/>
            <person name="Sobotka R."/>
            <person name="Henderson W.M."/>
            <person name="Schmieder P."/>
            <person name="Williams S.M."/>
            <person name="Lauderdale J.D."/>
            <person name="Wilde H.D."/>
            <person name="Gerrin W."/>
            <person name="Kust A."/>
            <person name="Washington J.W."/>
            <person name="Wagner C."/>
            <person name="Geier B."/>
            <person name="Liebeke M."/>
            <person name="Enke H."/>
            <person name="Niedermeyer T.H.J."/>
            <person name="Wilde S.B."/>
        </authorList>
    </citation>
    <scope>NUCLEOTIDE SEQUENCE [LARGE SCALE GENOMIC DNA]</scope>
    <source>
        <strain evidence="6">Thurmond2011</strain>
    </source>
</reference>
<dbReference type="Gene3D" id="3.40.50.300">
    <property type="entry name" value="P-loop containing nucleotide triphosphate hydrolases"/>
    <property type="match status" value="1"/>
</dbReference>
<accession>A0AAP5I6Z2</accession>
<keyword evidence="1" id="KW-0547">Nucleotide-binding</keyword>
<keyword evidence="3" id="KW-0175">Coiled coil</keyword>
<dbReference type="GO" id="GO:0004713">
    <property type="term" value="F:protein tyrosine kinase activity"/>
    <property type="evidence" value="ECO:0007669"/>
    <property type="project" value="TreeGrafter"/>
</dbReference>
<dbReference type="RefSeq" id="WP_208339702.1">
    <property type="nucleotide sequence ID" value="NZ_CAWQFN010000563.1"/>
</dbReference>
<gene>
    <name evidence="5" type="ORF">G7B40_009295</name>
</gene>
<dbReference type="EMBL" id="JAALHA020000003">
    <property type="protein sequence ID" value="MDR9894762.1"/>
    <property type="molecule type" value="Genomic_DNA"/>
</dbReference>
<dbReference type="CDD" id="cd05387">
    <property type="entry name" value="BY-kinase"/>
    <property type="match status" value="1"/>
</dbReference>
<dbReference type="InterPro" id="IPR027417">
    <property type="entry name" value="P-loop_NTPase"/>
</dbReference>
<feature type="domain" description="Tyrosine-protein kinase G-rich" evidence="4">
    <location>
        <begin position="361"/>
        <end position="437"/>
    </location>
</feature>
<keyword evidence="2" id="KW-0067">ATP-binding</keyword>
<organism evidence="5 6">
    <name type="scientific">Aetokthonos hydrillicola Thurmond2011</name>
    <dbReference type="NCBI Taxonomy" id="2712845"/>
    <lineage>
        <taxon>Bacteria</taxon>
        <taxon>Bacillati</taxon>
        <taxon>Cyanobacteriota</taxon>
        <taxon>Cyanophyceae</taxon>
        <taxon>Nostocales</taxon>
        <taxon>Hapalosiphonaceae</taxon>
        <taxon>Aetokthonos</taxon>
    </lineage>
</organism>
<evidence type="ECO:0000313" key="6">
    <source>
        <dbReference type="Proteomes" id="UP000667802"/>
    </source>
</evidence>
<dbReference type="Pfam" id="PF10609">
    <property type="entry name" value="ParA"/>
    <property type="match status" value="1"/>
</dbReference>
<comment type="caution">
    <text evidence="5">The sequence shown here is derived from an EMBL/GenBank/DDBJ whole genome shotgun (WGS) entry which is preliminary data.</text>
</comment>
<proteinExistence type="predicted"/>
<evidence type="ECO:0000256" key="1">
    <source>
        <dbReference type="ARBA" id="ARBA00022741"/>
    </source>
</evidence>
<dbReference type="InterPro" id="IPR050445">
    <property type="entry name" value="Bact_polysacc_biosynth/exp"/>
</dbReference>
<dbReference type="InterPro" id="IPR032807">
    <property type="entry name" value="GNVR"/>
</dbReference>
<dbReference type="InterPro" id="IPR033756">
    <property type="entry name" value="YlxH/NBP35"/>
</dbReference>
<dbReference type="PANTHER" id="PTHR32309:SF13">
    <property type="entry name" value="FERRIC ENTEROBACTIN TRANSPORT PROTEIN FEPE"/>
    <property type="match status" value="1"/>
</dbReference>
<protein>
    <submittedName>
        <fullName evidence="5">P-loop NTPase</fullName>
    </submittedName>
</protein>
<dbReference type="Pfam" id="PF13807">
    <property type="entry name" value="GNVR"/>
    <property type="match status" value="1"/>
</dbReference>
<sequence>MNRVIAITARHWKSLLGLNILLLTAAFASVKYSPQVWTATTQFILPDSTSHLDANLGTLGSLQNRDPGFSPQVNPLKVQASILTSDALLEHVLASDPEKSKFNRFSSYKGLFKIAPQEQSTIISATVSGSSPEIARSRALALIEAYQRRLNQLRQDNSQARLQFSRKELAQAKERLSEAQGKLAAFRQFTGLANVEEQTKGIVNTINNLSTANAQAIAQAAASKNRARMISQRLNLAPTSAIQSLSLGENQDYQFVRRKLAEVQATLIQKQATLTDDHPQVQELLQQRTQLQIALAQYINKAANRRRIDSTVTTDAQGRATLIQQMILADADASAQQQQSVKLQAQIQKLQAVLKALPGSQQKLMDLQRQVDVAEGVYKGLVAQTQQNNIDSFNAYPNVQVFDPPRVDPKPTSPRMSLALINAGVASVIGSIALVLLLERRNPLLSSRDLEAVEFQMVVRIPRLKHLSMGKQLDNETEIEFQRLASGITLQPLEDRRLLITSAIMGEGKTTITLKLAIALVNLGFRVLLVDGDLRKGELSRRLGVSQELQTNLQPVSIRPDLDLLPALPQQSKKTAQKVTRRQLQQMLAQAESTNNYDYVLVDSAPVSLTSETALMAAAIRNVLFVVRPGVSYTHSVNESIQQLIQHNARMFGLVVNAEEAQTIPYSYSFKRSGSLLES</sequence>
<dbReference type="Proteomes" id="UP000667802">
    <property type="component" value="Unassembled WGS sequence"/>
</dbReference>
<dbReference type="SUPFAM" id="SSF52540">
    <property type="entry name" value="P-loop containing nucleoside triphosphate hydrolases"/>
    <property type="match status" value="1"/>
</dbReference>
<keyword evidence="6" id="KW-1185">Reference proteome</keyword>
<evidence type="ECO:0000256" key="3">
    <source>
        <dbReference type="SAM" id="Coils"/>
    </source>
</evidence>
<dbReference type="AlphaFoldDB" id="A0AAP5I6Z2"/>
<dbReference type="InterPro" id="IPR005702">
    <property type="entry name" value="Wzc-like_C"/>
</dbReference>
<evidence type="ECO:0000313" key="5">
    <source>
        <dbReference type="EMBL" id="MDR9894762.1"/>
    </source>
</evidence>
<evidence type="ECO:0000259" key="4">
    <source>
        <dbReference type="Pfam" id="PF13807"/>
    </source>
</evidence>
<evidence type="ECO:0000256" key="2">
    <source>
        <dbReference type="ARBA" id="ARBA00022840"/>
    </source>
</evidence>
<name>A0AAP5I6Z2_9CYAN</name>
<dbReference type="GO" id="GO:0005886">
    <property type="term" value="C:plasma membrane"/>
    <property type="evidence" value="ECO:0007669"/>
    <property type="project" value="TreeGrafter"/>
</dbReference>